<dbReference type="STRING" id="755732.Fluta_2693"/>
<dbReference type="RefSeq" id="WP_013687443.1">
    <property type="nucleotide sequence ID" value="NC_015321.1"/>
</dbReference>
<evidence type="ECO:0000313" key="2">
    <source>
        <dbReference type="Proteomes" id="UP000007463"/>
    </source>
</evidence>
<protein>
    <recommendedName>
        <fullName evidence="3">Lipoprotein</fullName>
    </recommendedName>
</protein>
<dbReference type="AlphaFoldDB" id="F2IG39"/>
<dbReference type="KEGG" id="fte:Fluta_2693"/>
<reference evidence="1 2" key="1">
    <citation type="journal article" date="2011" name="Stand. Genomic Sci.">
        <title>Complete genome sequence of the gliding freshwater bacterium Fluviicola taffensis type strain (RW262).</title>
        <authorList>
            <person name="Woyke T."/>
            <person name="Chertkov O."/>
            <person name="Lapidus A."/>
            <person name="Nolan M."/>
            <person name="Lucas S."/>
            <person name="Del Rio T.G."/>
            <person name="Tice H."/>
            <person name="Cheng J.F."/>
            <person name="Tapia R."/>
            <person name="Han C."/>
            <person name="Goodwin L."/>
            <person name="Pitluck S."/>
            <person name="Liolios K."/>
            <person name="Pagani I."/>
            <person name="Ivanova N."/>
            <person name="Huntemann M."/>
            <person name="Mavromatis K."/>
            <person name="Mikhailova N."/>
            <person name="Pati A."/>
            <person name="Chen A."/>
            <person name="Palaniappan K."/>
            <person name="Land M."/>
            <person name="Hauser L."/>
            <person name="Brambilla E.M."/>
            <person name="Rohde M."/>
            <person name="Mwirichia R."/>
            <person name="Sikorski J."/>
            <person name="Tindall B.J."/>
            <person name="Goker M."/>
            <person name="Bristow J."/>
            <person name="Eisen J.A."/>
            <person name="Markowitz V."/>
            <person name="Hugenholtz P."/>
            <person name="Klenk H.P."/>
            <person name="Kyrpides N.C."/>
        </authorList>
    </citation>
    <scope>NUCLEOTIDE SEQUENCE [LARGE SCALE GENOMIC DNA]</scope>
    <source>
        <strain evidence="2">DSM 16823 / RW262 / RW262</strain>
    </source>
</reference>
<reference evidence="2" key="2">
    <citation type="submission" date="2011-02" db="EMBL/GenBank/DDBJ databases">
        <title>The complete genome of Fluviicola taffensis DSM 16823.</title>
        <authorList>
            <consortium name="US DOE Joint Genome Institute (JGI-PGF)"/>
            <person name="Lucas S."/>
            <person name="Copeland A."/>
            <person name="Lapidus A."/>
            <person name="Bruce D."/>
            <person name="Goodwin L."/>
            <person name="Pitluck S."/>
            <person name="Kyrpides N."/>
            <person name="Mavromatis K."/>
            <person name="Ivanova N."/>
            <person name="Mikhailova N."/>
            <person name="Pagani I."/>
            <person name="Chertkov O."/>
            <person name="Detter J.C."/>
            <person name="Han C."/>
            <person name="Tapia R."/>
            <person name="Land M."/>
            <person name="Hauser L."/>
            <person name="Markowitz V."/>
            <person name="Cheng J.-F."/>
            <person name="Hugenholtz P."/>
            <person name="Woyke T."/>
            <person name="Wu D."/>
            <person name="Tindall B."/>
            <person name="Pomrenke H.G."/>
            <person name="Brambilla E."/>
            <person name="Klenk H.-P."/>
            <person name="Eisen J.A."/>
        </authorList>
    </citation>
    <scope>NUCLEOTIDE SEQUENCE [LARGE SCALE GENOMIC DNA]</scope>
    <source>
        <strain evidence="2">DSM 16823 / RW262 / RW262</strain>
    </source>
</reference>
<name>F2IG39_FLUTR</name>
<proteinExistence type="predicted"/>
<evidence type="ECO:0000313" key="1">
    <source>
        <dbReference type="EMBL" id="AEA44674.1"/>
    </source>
</evidence>
<organism evidence="1 2">
    <name type="scientific">Fluviicola taffensis (strain DSM 16823 / NCIMB 13979 / RW262)</name>
    <dbReference type="NCBI Taxonomy" id="755732"/>
    <lineage>
        <taxon>Bacteria</taxon>
        <taxon>Pseudomonadati</taxon>
        <taxon>Bacteroidota</taxon>
        <taxon>Flavobacteriia</taxon>
        <taxon>Flavobacteriales</taxon>
        <taxon>Crocinitomicaceae</taxon>
        <taxon>Fluviicola</taxon>
    </lineage>
</organism>
<gene>
    <name evidence="1" type="ordered locus">Fluta_2693</name>
</gene>
<dbReference type="Proteomes" id="UP000007463">
    <property type="component" value="Chromosome"/>
</dbReference>
<dbReference type="OrthoDB" id="9553573at2"/>
<keyword evidence="2" id="KW-1185">Reference proteome</keyword>
<evidence type="ECO:0008006" key="3">
    <source>
        <dbReference type="Google" id="ProtNLM"/>
    </source>
</evidence>
<dbReference type="EMBL" id="CP002542">
    <property type="protein sequence ID" value="AEA44674.1"/>
    <property type="molecule type" value="Genomic_DNA"/>
</dbReference>
<accession>F2IG39</accession>
<dbReference type="PROSITE" id="PS51257">
    <property type="entry name" value="PROKAR_LIPOPROTEIN"/>
    <property type="match status" value="1"/>
</dbReference>
<dbReference type="HOGENOM" id="CLU_1903602_0_0_10"/>
<sequence precursor="true">MKNVFRILVGLLAIGAVSSCGEKEAEKVKVDVAEKTPDYKAYDLVQNLKIVKDLQEVALSKNQKISLQLRKDLLNGSNGYYWFQVVQEIGPTKLVKLNVKVRETTFKVTILDDNNGADLTPEEYAKKYPVKKN</sequence>